<dbReference type="AlphaFoldDB" id="X1FH23"/>
<dbReference type="EMBL" id="BARU01003903">
    <property type="protein sequence ID" value="GAH28689.1"/>
    <property type="molecule type" value="Genomic_DNA"/>
</dbReference>
<dbReference type="InterPro" id="IPR027417">
    <property type="entry name" value="P-loop_NTPase"/>
</dbReference>
<comment type="caution">
    <text evidence="1">The sequence shown here is derived from an EMBL/GenBank/DDBJ whole genome shotgun (WGS) entry which is preliminary data.</text>
</comment>
<organism evidence="1">
    <name type="scientific">marine sediment metagenome</name>
    <dbReference type="NCBI Taxonomy" id="412755"/>
    <lineage>
        <taxon>unclassified sequences</taxon>
        <taxon>metagenomes</taxon>
        <taxon>ecological metagenomes</taxon>
    </lineage>
</organism>
<evidence type="ECO:0008006" key="2">
    <source>
        <dbReference type="Google" id="ProtNLM"/>
    </source>
</evidence>
<sequence>DREALKRALLDYKGLLRPPEDEQIPTDLFRLVVGHEEKKELIMRGITSSTPVHFLLWGSVASAKTLMLEELSRLPRNRFILGSSLTKAGIYEVLLNEKPRYLLIDELDKLDDQANLTALLSLMETGIVAETKYRRHRRIKLDAWVFASANRINKIPEELLSRFVLLKFHPYSEAEFTDVVINVLREREGIDEGLALYISQKVLTELGSKDVRDTVKIARLMRGKTKAEVDHLVGILKKQR</sequence>
<reference evidence="1" key="1">
    <citation type="journal article" date="2014" name="Front. Microbiol.">
        <title>High frequency of phylogenetically diverse reductive dehalogenase-homologous genes in deep subseafloor sedimentary metagenomes.</title>
        <authorList>
            <person name="Kawai M."/>
            <person name="Futagami T."/>
            <person name="Toyoda A."/>
            <person name="Takaki Y."/>
            <person name="Nishi S."/>
            <person name="Hori S."/>
            <person name="Arai W."/>
            <person name="Tsubouchi T."/>
            <person name="Morono Y."/>
            <person name="Uchiyama I."/>
            <person name="Ito T."/>
            <person name="Fujiyama A."/>
            <person name="Inagaki F."/>
            <person name="Takami H."/>
        </authorList>
    </citation>
    <scope>NUCLEOTIDE SEQUENCE</scope>
    <source>
        <strain evidence="1">Expedition CK06-06</strain>
    </source>
</reference>
<gene>
    <name evidence="1" type="ORF">S03H2_08141</name>
</gene>
<name>X1FH23_9ZZZZ</name>
<proteinExistence type="predicted"/>
<accession>X1FH23</accession>
<protein>
    <recommendedName>
        <fullName evidence="2">ATPase AAA-type core domain-containing protein</fullName>
    </recommendedName>
</protein>
<evidence type="ECO:0000313" key="1">
    <source>
        <dbReference type="EMBL" id="GAH28689.1"/>
    </source>
</evidence>
<feature type="non-terminal residue" evidence="1">
    <location>
        <position position="1"/>
    </location>
</feature>
<dbReference type="SUPFAM" id="SSF52540">
    <property type="entry name" value="P-loop containing nucleoside triphosphate hydrolases"/>
    <property type="match status" value="1"/>
</dbReference>
<dbReference type="Gene3D" id="3.40.50.300">
    <property type="entry name" value="P-loop containing nucleotide triphosphate hydrolases"/>
    <property type="match status" value="1"/>
</dbReference>